<feature type="transmembrane region" description="Helical" evidence="9">
    <location>
        <begin position="515"/>
        <end position="535"/>
    </location>
</feature>
<dbReference type="EMBL" id="SWAV01000001">
    <property type="protein sequence ID" value="TKA93313.1"/>
    <property type="molecule type" value="Genomic_DNA"/>
</dbReference>
<proteinExistence type="inferred from homology"/>
<dbReference type="GO" id="GO:0016410">
    <property type="term" value="F:N-acyltransferase activity"/>
    <property type="evidence" value="ECO:0007669"/>
    <property type="project" value="UniProtKB-UniRule"/>
</dbReference>
<evidence type="ECO:0000256" key="8">
    <source>
        <dbReference type="ARBA" id="ARBA00023315"/>
    </source>
</evidence>
<evidence type="ECO:0000256" key="7">
    <source>
        <dbReference type="ARBA" id="ARBA00023136"/>
    </source>
</evidence>
<dbReference type="AlphaFoldDB" id="A0A4U0YW37"/>
<comment type="similarity">
    <text evidence="2 9">Belongs to the CN hydrolase family. Apolipoprotein N-acyltransferase subfamily.</text>
</comment>
<evidence type="ECO:0000259" key="10">
    <source>
        <dbReference type="PROSITE" id="PS50263"/>
    </source>
</evidence>
<evidence type="ECO:0000256" key="1">
    <source>
        <dbReference type="ARBA" id="ARBA00004651"/>
    </source>
</evidence>
<comment type="function">
    <text evidence="9">Catalyzes the phospholipid dependent N-acylation of the N-terminal cysteine of apolipoprotein, the last step in lipoprotein maturation.</text>
</comment>
<name>A0A4U0YW37_9GAMM</name>
<evidence type="ECO:0000313" key="12">
    <source>
        <dbReference type="Proteomes" id="UP000305198"/>
    </source>
</evidence>
<dbReference type="RefSeq" id="WP_136868824.1">
    <property type="nucleotide sequence ID" value="NZ_SWAV01000001.1"/>
</dbReference>
<dbReference type="InterPro" id="IPR004563">
    <property type="entry name" value="Apolipo_AcylTrfase"/>
</dbReference>
<feature type="domain" description="CN hydrolase" evidence="10">
    <location>
        <begin position="255"/>
        <end position="500"/>
    </location>
</feature>
<dbReference type="SUPFAM" id="SSF56317">
    <property type="entry name" value="Carbon-nitrogen hydrolase"/>
    <property type="match status" value="1"/>
</dbReference>
<dbReference type="GO" id="GO:0042158">
    <property type="term" value="P:lipoprotein biosynthetic process"/>
    <property type="evidence" value="ECO:0007669"/>
    <property type="project" value="UniProtKB-UniRule"/>
</dbReference>
<organism evidence="11 12">
    <name type="scientific">Halopseudomonas bauzanensis</name>
    <dbReference type="NCBI Taxonomy" id="653930"/>
    <lineage>
        <taxon>Bacteria</taxon>
        <taxon>Pseudomonadati</taxon>
        <taxon>Pseudomonadota</taxon>
        <taxon>Gammaproteobacteria</taxon>
        <taxon>Pseudomonadales</taxon>
        <taxon>Pseudomonadaceae</taxon>
        <taxon>Halopseudomonas</taxon>
    </lineage>
</organism>
<comment type="caution">
    <text evidence="11">The sequence shown here is derived from an EMBL/GenBank/DDBJ whole genome shotgun (WGS) entry which is preliminary data.</text>
</comment>
<feature type="transmembrane region" description="Helical" evidence="9">
    <location>
        <begin position="210"/>
        <end position="229"/>
    </location>
</feature>
<evidence type="ECO:0000256" key="6">
    <source>
        <dbReference type="ARBA" id="ARBA00022989"/>
    </source>
</evidence>
<dbReference type="PANTHER" id="PTHR38686:SF1">
    <property type="entry name" value="APOLIPOPROTEIN N-ACYLTRANSFERASE"/>
    <property type="match status" value="1"/>
</dbReference>
<dbReference type="InterPro" id="IPR036526">
    <property type="entry name" value="C-N_Hydrolase_sf"/>
</dbReference>
<evidence type="ECO:0000256" key="5">
    <source>
        <dbReference type="ARBA" id="ARBA00022692"/>
    </source>
</evidence>
<comment type="pathway">
    <text evidence="9">Protein modification; lipoprotein biosynthesis (N-acyl transfer).</text>
</comment>
<keyword evidence="7 9" id="KW-0472">Membrane</keyword>
<reference evidence="11 12" key="1">
    <citation type="submission" date="2019-04" db="EMBL/GenBank/DDBJ databases">
        <title>Crypto-aerobic microbial life in anoxic (sulfidic) marine sediments.</title>
        <authorList>
            <person name="Bhattacharya S."/>
            <person name="Roy C."/>
            <person name="Mondal N."/>
            <person name="Sarkar J."/>
            <person name="Mandal S."/>
            <person name="Rameez M.J."/>
            <person name="Ghosh W."/>
        </authorList>
    </citation>
    <scope>NUCLEOTIDE SEQUENCE [LARGE SCALE GENOMIC DNA]</scope>
    <source>
        <strain evidence="11 12">SBBB</strain>
    </source>
</reference>
<evidence type="ECO:0000256" key="3">
    <source>
        <dbReference type="ARBA" id="ARBA00022475"/>
    </source>
</evidence>
<dbReference type="PROSITE" id="PS50263">
    <property type="entry name" value="CN_HYDROLASE"/>
    <property type="match status" value="1"/>
</dbReference>
<keyword evidence="3 9" id="KW-1003">Cell membrane</keyword>
<comment type="catalytic activity">
    <reaction evidence="9">
        <text>N-terminal S-1,2-diacyl-sn-glyceryl-L-cysteinyl-[lipoprotein] + a glycerophospholipid = N-acyl-S-1,2-diacyl-sn-glyceryl-L-cysteinyl-[lipoprotein] + a 2-acyl-sn-glycero-3-phospholipid + H(+)</text>
        <dbReference type="Rhea" id="RHEA:48228"/>
        <dbReference type="Rhea" id="RHEA-COMP:14681"/>
        <dbReference type="Rhea" id="RHEA-COMP:14684"/>
        <dbReference type="ChEBI" id="CHEBI:15378"/>
        <dbReference type="ChEBI" id="CHEBI:136912"/>
        <dbReference type="ChEBI" id="CHEBI:140656"/>
        <dbReference type="ChEBI" id="CHEBI:140657"/>
        <dbReference type="ChEBI" id="CHEBI:140660"/>
        <dbReference type="EC" id="2.3.1.269"/>
    </reaction>
</comment>
<dbReference type="UniPathway" id="UPA00666"/>
<dbReference type="GO" id="GO:0005886">
    <property type="term" value="C:plasma membrane"/>
    <property type="evidence" value="ECO:0007669"/>
    <property type="project" value="UniProtKB-SubCell"/>
</dbReference>
<evidence type="ECO:0000313" key="11">
    <source>
        <dbReference type="EMBL" id="TKA93313.1"/>
    </source>
</evidence>
<dbReference type="EC" id="2.3.1.269" evidence="9"/>
<feature type="transmembrane region" description="Helical" evidence="9">
    <location>
        <begin position="107"/>
        <end position="127"/>
    </location>
</feature>
<gene>
    <name evidence="9 11" type="primary">lnt</name>
    <name evidence="11" type="ORF">FA869_03815</name>
</gene>
<feature type="transmembrane region" description="Helical" evidence="9">
    <location>
        <begin position="139"/>
        <end position="157"/>
    </location>
</feature>
<keyword evidence="5 9" id="KW-0812">Transmembrane</keyword>
<dbReference type="InterPro" id="IPR003010">
    <property type="entry name" value="C-N_Hydrolase"/>
</dbReference>
<dbReference type="Pfam" id="PF20154">
    <property type="entry name" value="LNT_N"/>
    <property type="match status" value="1"/>
</dbReference>
<dbReference type="Proteomes" id="UP000305198">
    <property type="component" value="Unassembled WGS sequence"/>
</dbReference>
<dbReference type="PANTHER" id="PTHR38686">
    <property type="entry name" value="APOLIPOPROTEIN N-ACYLTRANSFERASE"/>
    <property type="match status" value="1"/>
</dbReference>
<evidence type="ECO:0000256" key="4">
    <source>
        <dbReference type="ARBA" id="ARBA00022679"/>
    </source>
</evidence>
<feature type="transmembrane region" description="Helical" evidence="9">
    <location>
        <begin position="73"/>
        <end position="95"/>
    </location>
</feature>
<keyword evidence="11" id="KW-0449">Lipoprotein</keyword>
<sequence length="555" mass="62432">MSDSTSDFLAADAHTQRRNAPLARMMYRLLFAALSGFLLCVPWLSINLYWVGWFAWVPLLFALRDTRPMMALLLGWLAGTLCFAGGSYWLAGFMVNLKQISPLSSTLLALLFWCYIGLVIGLGCALYRWLVRRLDGWDLLVFPAVMVSVMALYPMLFKTHFADGQVSFLPALQAIDITGAPGLDAMMMLFSVLVYRMLTPRRLPQAPYSRLAQGLAWGLLAVWLGYGYISLYEWDRRMQQWDTRRIGLVQPNDAITLDIPAPAVGFTRESPPEMLATERLVAAGAQWVAWPEARYKGYFDDYSVRDSYARAIARHGVPLIFHDVERRWVDAQRVSFNTVALLDGQGEMTAQYRKMLRMPFGEYLPEPWSWPVLKGLADLVFGEFLRPLGAGSEHTAFDLNGMRVVPKVCYEAAFPGFVADAISSDGAGKMLLFLSQDNWFGETSQPFHHGNMSILRGVENRVPMAHLINNGPSLVSAPNGRRLASSVAFNRAELLADVPFSEQAGGSFYSRHPQLFLNLIYGVVIMLIISALWRGRSWVRRRGRRCSQKTRPTGN</sequence>
<comment type="subcellular location">
    <subcellularLocation>
        <location evidence="1 9">Cell membrane</location>
        <topology evidence="1 9">Multi-pass membrane protein</topology>
    </subcellularLocation>
</comment>
<dbReference type="NCBIfam" id="TIGR00546">
    <property type="entry name" value="lnt"/>
    <property type="match status" value="1"/>
</dbReference>
<feature type="transmembrane region" description="Helical" evidence="9">
    <location>
        <begin position="177"/>
        <end position="198"/>
    </location>
</feature>
<dbReference type="HAMAP" id="MF_01148">
    <property type="entry name" value="Lnt"/>
    <property type="match status" value="1"/>
</dbReference>
<dbReference type="Gene3D" id="3.60.110.10">
    <property type="entry name" value="Carbon-nitrogen hydrolase"/>
    <property type="match status" value="1"/>
</dbReference>
<keyword evidence="8 9" id="KW-0012">Acyltransferase</keyword>
<dbReference type="Pfam" id="PF00795">
    <property type="entry name" value="CN_hydrolase"/>
    <property type="match status" value="1"/>
</dbReference>
<feature type="transmembrane region" description="Helical" evidence="9">
    <location>
        <begin position="25"/>
        <end position="44"/>
    </location>
</feature>
<evidence type="ECO:0000256" key="9">
    <source>
        <dbReference type="HAMAP-Rule" id="MF_01148"/>
    </source>
</evidence>
<protein>
    <recommendedName>
        <fullName evidence="9">Apolipoprotein N-acyltransferase</fullName>
        <shortName evidence="9">ALP N-acyltransferase</shortName>
        <ecNumber evidence="9">2.3.1.269</ecNumber>
    </recommendedName>
</protein>
<accession>A0A4U0YW37</accession>
<dbReference type="InterPro" id="IPR045378">
    <property type="entry name" value="LNT_N"/>
</dbReference>
<keyword evidence="4 9" id="KW-0808">Transferase</keyword>
<keyword evidence="6 9" id="KW-1133">Transmembrane helix</keyword>
<evidence type="ECO:0000256" key="2">
    <source>
        <dbReference type="ARBA" id="ARBA00010065"/>
    </source>
</evidence>